<protein>
    <submittedName>
        <fullName evidence="2">Uncharacterized protein</fullName>
    </submittedName>
</protein>
<evidence type="ECO:0000256" key="1">
    <source>
        <dbReference type="SAM" id="SignalP"/>
    </source>
</evidence>
<dbReference type="RefSeq" id="WP_148717857.1">
    <property type="nucleotide sequence ID" value="NC_022785.1"/>
</dbReference>
<reference evidence="2 3" key="1">
    <citation type="journal article" date="2018" name="J. Biol. Chem.">
        <title>Discovery of the actinoplanic acid pathway in Streptomyces rapamycinicus reveals a genetically conserved synergism with rapamycin.</title>
        <authorList>
            <person name="Mrak P."/>
            <person name="Krastel P."/>
            <person name="Pivk Lukancic P."/>
            <person name="Tao J."/>
            <person name="Pistorius D."/>
            <person name="Moore C.M."/>
        </authorList>
    </citation>
    <scope>NUCLEOTIDE SEQUENCE [LARGE SCALE GENOMIC DNA]</scope>
    <source>
        <strain evidence="2 3">NRRL 5491</strain>
    </source>
</reference>
<sequence length="123" mass="13012">MSNQFVRRIAFGAMGLAGIAGAVTVTAPAASAAPAAAGKVRVCNHASGYSSFVAFTTNAHTNAIAPGHCTRWRPSIKVGKLVYVQGKKGHDIFQMGSYKVPTGTYQVETRGTRANATFRIVRR</sequence>
<evidence type="ECO:0000313" key="2">
    <source>
        <dbReference type="EMBL" id="RLV73934.1"/>
    </source>
</evidence>
<keyword evidence="1" id="KW-0732">Signal</keyword>
<gene>
    <name evidence="2" type="ORF">D3C57_131950</name>
</gene>
<feature type="chain" id="PRO_5039281330" evidence="1">
    <location>
        <begin position="23"/>
        <end position="123"/>
    </location>
</feature>
<proteinExistence type="predicted"/>
<dbReference type="PROSITE" id="PS51318">
    <property type="entry name" value="TAT"/>
    <property type="match status" value="1"/>
</dbReference>
<comment type="caution">
    <text evidence="2">The sequence shown here is derived from an EMBL/GenBank/DDBJ whole genome shotgun (WGS) entry which is preliminary data.</text>
</comment>
<feature type="signal peptide" evidence="1">
    <location>
        <begin position="1"/>
        <end position="22"/>
    </location>
</feature>
<name>A0A3L8R2Q7_STRRN</name>
<organism evidence="2 3">
    <name type="scientific">Streptomyces rapamycinicus (strain ATCC 29253 / DSM 41530 / NRRL 5491 / AYB-994)</name>
    <name type="common">Streptomyces hygroscopicus (strain ATCC 29253)</name>
    <dbReference type="NCBI Taxonomy" id="1343740"/>
    <lineage>
        <taxon>Bacteria</taxon>
        <taxon>Bacillati</taxon>
        <taxon>Actinomycetota</taxon>
        <taxon>Actinomycetes</taxon>
        <taxon>Kitasatosporales</taxon>
        <taxon>Streptomycetaceae</taxon>
        <taxon>Streptomyces</taxon>
        <taxon>Streptomyces violaceusniger group</taxon>
    </lineage>
</organism>
<dbReference type="Proteomes" id="UP000281594">
    <property type="component" value="Unassembled WGS sequence"/>
</dbReference>
<dbReference type="AlphaFoldDB" id="A0A3L8R2Q7"/>
<evidence type="ECO:0000313" key="3">
    <source>
        <dbReference type="Proteomes" id="UP000281594"/>
    </source>
</evidence>
<dbReference type="EMBL" id="QYCY01000002">
    <property type="protein sequence ID" value="RLV73934.1"/>
    <property type="molecule type" value="Genomic_DNA"/>
</dbReference>
<accession>A0A3L8R2Q7</accession>
<dbReference type="InterPro" id="IPR006311">
    <property type="entry name" value="TAT_signal"/>
</dbReference>